<organism evidence="1">
    <name type="scientific">Anguilla anguilla</name>
    <name type="common">European freshwater eel</name>
    <name type="synonym">Muraena anguilla</name>
    <dbReference type="NCBI Taxonomy" id="7936"/>
    <lineage>
        <taxon>Eukaryota</taxon>
        <taxon>Metazoa</taxon>
        <taxon>Chordata</taxon>
        <taxon>Craniata</taxon>
        <taxon>Vertebrata</taxon>
        <taxon>Euteleostomi</taxon>
        <taxon>Actinopterygii</taxon>
        <taxon>Neopterygii</taxon>
        <taxon>Teleostei</taxon>
        <taxon>Anguilliformes</taxon>
        <taxon>Anguillidae</taxon>
        <taxon>Anguilla</taxon>
    </lineage>
</organism>
<evidence type="ECO:0000313" key="1">
    <source>
        <dbReference type="EMBL" id="JAH15902.1"/>
    </source>
</evidence>
<name>A0A0E9QHE1_ANGAN</name>
<dbReference type="EMBL" id="GBXM01092675">
    <property type="protein sequence ID" value="JAH15902.1"/>
    <property type="molecule type" value="Transcribed_RNA"/>
</dbReference>
<dbReference type="AlphaFoldDB" id="A0A0E9QHE1"/>
<sequence length="61" mass="6569">MSWRVGVAGDGQGQVARLDDPHGPVVVDEVVLRAEVQHAQLVAQQDLVVRQRVHVIAAGVH</sequence>
<reference evidence="1" key="2">
    <citation type="journal article" date="2015" name="Fish Shellfish Immunol.">
        <title>Early steps in the European eel (Anguilla anguilla)-Vibrio vulnificus interaction in the gills: Role of the RtxA13 toxin.</title>
        <authorList>
            <person name="Callol A."/>
            <person name="Pajuelo D."/>
            <person name="Ebbesson L."/>
            <person name="Teles M."/>
            <person name="MacKenzie S."/>
            <person name="Amaro C."/>
        </authorList>
    </citation>
    <scope>NUCLEOTIDE SEQUENCE</scope>
</reference>
<protein>
    <submittedName>
        <fullName evidence="1">Uncharacterized protein</fullName>
    </submittedName>
</protein>
<reference evidence="1" key="1">
    <citation type="submission" date="2014-11" db="EMBL/GenBank/DDBJ databases">
        <authorList>
            <person name="Amaro Gonzalez C."/>
        </authorList>
    </citation>
    <scope>NUCLEOTIDE SEQUENCE</scope>
</reference>
<proteinExistence type="predicted"/>
<accession>A0A0E9QHE1</accession>